<dbReference type="Pfam" id="PF22660">
    <property type="entry name" value="RS_preATP-grasp-like"/>
    <property type="match status" value="1"/>
</dbReference>
<dbReference type="InterPro" id="IPR054350">
    <property type="entry name" value="PurT/PurK_preATP-grasp"/>
</dbReference>
<dbReference type="GO" id="GO:0034028">
    <property type="term" value="F:5-(carboxyamino)imidazole ribonucleotide synthase activity"/>
    <property type="evidence" value="ECO:0007669"/>
    <property type="project" value="UniProtKB-EC"/>
</dbReference>
<dbReference type="Gene3D" id="3.40.50.20">
    <property type="match status" value="1"/>
</dbReference>
<evidence type="ECO:0000259" key="1">
    <source>
        <dbReference type="Pfam" id="PF22660"/>
    </source>
</evidence>
<keyword evidence="2" id="KW-0436">Ligase</keyword>
<name>A0A2X1QIN8_KLEPN</name>
<dbReference type="AlphaFoldDB" id="A0A2X1QIN8"/>
<dbReference type="InterPro" id="IPR016185">
    <property type="entry name" value="PreATP-grasp_dom_sf"/>
</dbReference>
<dbReference type="Proteomes" id="UP000251123">
    <property type="component" value="Unassembled WGS sequence"/>
</dbReference>
<evidence type="ECO:0000313" key="3">
    <source>
        <dbReference type="Proteomes" id="UP000251123"/>
    </source>
</evidence>
<protein>
    <submittedName>
        <fullName evidence="2">Phosphoribosylaminoimidazole carboxylase ATPase subunit</fullName>
        <ecNumber evidence="2">6.3.4.18</ecNumber>
    </submittedName>
</protein>
<dbReference type="EMBL" id="UASN01000021">
    <property type="protein sequence ID" value="SPX56142.1"/>
    <property type="molecule type" value="Genomic_DNA"/>
</dbReference>
<evidence type="ECO:0000313" key="2">
    <source>
        <dbReference type="EMBL" id="SPX56142.1"/>
    </source>
</evidence>
<dbReference type="SUPFAM" id="SSF52440">
    <property type="entry name" value="PreATP-grasp domain"/>
    <property type="match status" value="1"/>
</dbReference>
<accession>A0A2X1QIN8</accession>
<reference evidence="2 3" key="1">
    <citation type="submission" date="2018-06" db="EMBL/GenBank/DDBJ databases">
        <authorList>
            <consortium name="Pathogen Informatics"/>
            <person name="Doyle S."/>
        </authorList>
    </citation>
    <scope>NUCLEOTIDE SEQUENCE [LARGE SCALE GENOMIC DNA]</scope>
    <source>
        <strain evidence="2 3">NCTC9601</strain>
    </source>
</reference>
<sequence length="62" mass="6495">MKCWIIGSAGCGMKQVCVLGNGQLGRMLRQAGEPLGIAVWPVGLEADPEAGAVPAERHHGRN</sequence>
<dbReference type="EC" id="6.3.4.18" evidence="2"/>
<proteinExistence type="predicted"/>
<gene>
    <name evidence="2" type="primary">purK_3</name>
    <name evidence="2" type="ORF">NCTC9601_03332</name>
</gene>
<organism evidence="2 3">
    <name type="scientific">Klebsiella pneumoniae</name>
    <dbReference type="NCBI Taxonomy" id="573"/>
    <lineage>
        <taxon>Bacteria</taxon>
        <taxon>Pseudomonadati</taxon>
        <taxon>Pseudomonadota</taxon>
        <taxon>Gammaproteobacteria</taxon>
        <taxon>Enterobacterales</taxon>
        <taxon>Enterobacteriaceae</taxon>
        <taxon>Klebsiella/Raoultella group</taxon>
        <taxon>Klebsiella</taxon>
        <taxon>Klebsiella pneumoniae complex</taxon>
    </lineage>
</organism>
<feature type="domain" description="PurT/PurK-like preATP-grasp" evidence="1">
    <location>
        <begin position="13"/>
        <end position="52"/>
    </location>
</feature>